<feature type="region of interest" description="Disordered" evidence="1">
    <location>
        <begin position="111"/>
        <end position="132"/>
    </location>
</feature>
<evidence type="ECO:0000313" key="3">
    <source>
        <dbReference type="Proteomes" id="UP001472677"/>
    </source>
</evidence>
<reference evidence="2 3" key="1">
    <citation type="journal article" date="2024" name="G3 (Bethesda)">
        <title>Genome assembly of Hibiscus sabdariffa L. provides insights into metabolisms of medicinal natural products.</title>
        <authorList>
            <person name="Kim T."/>
        </authorList>
    </citation>
    <scope>NUCLEOTIDE SEQUENCE [LARGE SCALE GENOMIC DNA]</scope>
    <source>
        <strain evidence="2">TK-2024</strain>
        <tissue evidence="2">Old leaves</tissue>
    </source>
</reference>
<gene>
    <name evidence="2" type="ORF">V6N12_009952</name>
</gene>
<sequence length="391" mass="44608">MLELTKEFRADGLEGFTVMMVSGSLVLLMFLSEDQRWSILEAGVLHQWLENTMEWSPRIQLPNRRVWACFMVETNWTSHIDERIELQLVVELRLESEANVLKSKDERPIEVIRDDDSSREDGHPDDASEEGMVVPNTASFVADPVSQIDRMWEGNRREDWRVWVVSSMSRSWSNDEETGLVNLINDSCLGTDGLKDVVVPMNEVLEGNGDVVPLSGLRTVIDPEGRGADRPNSKIPRANIAITIALHNGQDFNMVLQLEEHWVCSTLPRGIFAYGDFVEYNVLIDLPLCGKWFTWFGPENRCRQGPGDGRLESGDELSVLQRLRGLKAFLRGGNLSSFGDVDRGIHGVMKQIDELDNKCRDNMSSQEVVERKRLLQGELWKLSWYSESIWR</sequence>
<accession>A0ABR2EDT1</accession>
<dbReference type="Proteomes" id="UP001472677">
    <property type="component" value="Unassembled WGS sequence"/>
</dbReference>
<protein>
    <submittedName>
        <fullName evidence="2">Uncharacterized protein</fullName>
    </submittedName>
</protein>
<dbReference type="EMBL" id="JBBPBM010000016">
    <property type="protein sequence ID" value="KAK8557726.1"/>
    <property type="molecule type" value="Genomic_DNA"/>
</dbReference>
<comment type="caution">
    <text evidence="2">The sequence shown here is derived from an EMBL/GenBank/DDBJ whole genome shotgun (WGS) entry which is preliminary data.</text>
</comment>
<proteinExistence type="predicted"/>
<evidence type="ECO:0000313" key="2">
    <source>
        <dbReference type="EMBL" id="KAK8557726.1"/>
    </source>
</evidence>
<feature type="compositionally biased region" description="Basic and acidic residues" evidence="1">
    <location>
        <begin position="111"/>
        <end position="126"/>
    </location>
</feature>
<organism evidence="2 3">
    <name type="scientific">Hibiscus sabdariffa</name>
    <name type="common">roselle</name>
    <dbReference type="NCBI Taxonomy" id="183260"/>
    <lineage>
        <taxon>Eukaryota</taxon>
        <taxon>Viridiplantae</taxon>
        <taxon>Streptophyta</taxon>
        <taxon>Embryophyta</taxon>
        <taxon>Tracheophyta</taxon>
        <taxon>Spermatophyta</taxon>
        <taxon>Magnoliopsida</taxon>
        <taxon>eudicotyledons</taxon>
        <taxon>Gunneridae</taxon>
        <taxon>Pentapetalae</taxon>
        <taxon>rosids</taxon>
        <taxon>malvids</taxon>
        <taxon>Malvales</taxon>
        <taxon>Malvaceae</taxon>
        <taxon>Malvoideae</taxon>
        <taxon>Hibiscus</taxon>
    </lineage>
</organism>
<evidence type="ECO:0000256" key="1">
    <source>
        <dbReference type="SAM" id="MobiDB-lite"/>
    </source>
</evidence>
<keyword evidence="3" id="KW-1185">Reference proteome</keyword>
<name>A0ABR2EDT1_9ROSI</name>